<dbReference type="InterPro" id="IPR013426">
    <property type="entry name" value="EpsH-like"/>
</dbReference>
<dbReference type="NCBIfam" id="TIGR02602">
    <property type="entry name" value="8TM_EpsH"/>
    <property type="match status" value="1"/>
</dbReference>
<dbReference type="GO" id="GO:0005886">
    <property type="term" value="C:plasma membrane"/>
    <property type="evidence" value="ECO:0007669"/>
    <property type="project" value="UniProtKB-SubCell"/>
</dbReference>
<feature type="transmembrane region" description="Helical" evidence="8">
    <location>
        <begin position="196"/>
        <end position="214"/>
    </location>
</feature>
<dbReference type="Proteomes" id="UP000244162">
    <property type="component" value="Unassembled WGS sequence"/>
</dbReference>
<keyword evidence="5" id="KW-0378">Hydrolase</keyword>
<evidence type="ECO:0000256" key="3">
    <source>
        <dbReference type="ARBA" id="ARBA00022670"/>
    </source>
</evidence>
<keyword evidence="4 8" id="KW-0812">Transmembrane</keyword>
<protein>
    <submittedName>
        <fullName evidence="9">Exosortase B</fullName>
    </submittedName>
</protein>
<dbReference type="RefSeq" id="WP_107967208.1">
    <property type="nucleotide sequence ID" value="NZ_NWBU01000005.1"/>
</dbReference>
<dbReference type="OrthoDB" id="9797363at2"/>
<dbReference type="Pfam" id="PF09721">
    <property type="entry name" value="Exosortase_EpsH"/>
    <property type="match status" value="1"/>
</dbReference>
<keyword evidence="7 8" id="KW-0472">Membrane</keyword>
<dbReference type="InterPro" id="IPR026392">
    <property type="entry name" value="Exo/Archaeosortase_dom"/>
</dbReference>
<evidence type="ECO:0000256" key="4">
    <source>
        <dbReference type="ARBA" id="ARBA00022692"/>
    </source>
</evidence>
<comment type="subcellular location">
    <subcellularLocation>
        <location evidence="1">Cell membrane</location>
        <topology evidence="1">Multi-pass membrane protein</topology>
    </subcellularLocation>
</comment>
<feature type="transmembrane region" description="Helical" evidence="8">
    <location>
        <begin position="74"/>
        <end position="97"/>
    </location>
</feature>
<proteinExistence type="predicted"/>
<dbReference type="InterPro" id="IPR019127">
    <property type="entry name" value="Exosortase"/>
</dbReference>
<evidence type="ECO:0000256" key="6">
    <source>
        <dbReference type="ARBA" id="ARBA00022989"/>
    </source>
</evidence>
<accession>A0A2T5G076</accession>
<dbReference type="GO" id="GO:0006508">
    <property type="term" value="P:proteolysis"/>
    <property type="evidence" value="ECO:0007669"/>
    <property type="project" value="UniProtKB-KW"/>
</dbReference>
<evidence type="ECO:0000256" key="5">
    <source>
        <dbReference type="ARBA" id="ARBA00022801"/>
    </source>
</evidence>
<dbReference type="AlphaFoldDB" id="A0A2T5G076"/>
<gene>
    <name evidence="9" type="ORF">CLG96_07375</name>
</gene>
<sequence length="295" mass="31196">MPEVALPKAPAASGGSVAGLLRAELLLPALSMALLYAPTVRTLATGLWQSEDHAYSPFILAVAGWLAWRRWREGLHIGGAGLPFLFLLLAGLIIHLCGRLLGNISVETASVLFVLPGLLGWIGGWRRLVDLAYPLLALPFVVPLPGSLIVALTFPLKMAVSKIAAFALHLAGMPVARQGILIEVGNYRLLVADACSGLQSMYSLAASAVVYLALARHRSPLRVGLILLAVVPIAFAANVARVVILALITYYLGDAAGQGFLHGFAGIVMFLIAFGGLMLFDRMLGLIGFGREKAA</sequence>
<organism evidence="9 10">
    <name type="scientific">Sphingomonas oleivorans</name>
    <dbReference type="NCBI Taxonomy" id="1735121"/>
    <lineage>
        <taxon>Bacteria</taxon>
        <taxon>Pseudomonadati</taxon>
        <taxon>Pseudomonadota</taxon>
        <taxon>Alphaproteobacteria</taxon>
        <taxon>Sphingomonadales</taxon>
        <taxon>Sphingomonadaceae</taxon>
        <taxon>Sphingomonas</taxon>
    </lineage>
</organism>
<dbReference type="EMBL" id="NWBU01000005">
    <property type="protein sequence ID" value="PTQ12345.1"/>
    <property type="molecule type" value="Genomic_DNA"/>
</dbReference>
<reference evidence="9 10" key="1">
    <citation type="submission" date="2017-09" db="EMBL/GenBank/DDBJ databases">
        <title>Sphingomonas panjinensis sp.nov., isolated from oil-contaminated soil.</title>
        <authorList>
            <person name="Wang L."/>
            <person name="Chen L."/>
        </authorList>
    </citation>
    <scope>NUCLEOTIDE SEQUENCE [LARGE SCALE GENOMIC DNA]</scope>
    <source>
        <strain evidence="9 10">FW-11</strain>
    </source>
</reference>
<evidence type="ECO:0000313" key="9">
    <source>
        <dbReference type="EMBL" id="PTQ12345.1"/>
    </source>
</evidence>
<dbReference type="NCBIfam" id="TIGR04178">
    <property type="entry name" value="exo_archaeo"/>
    <property type="match status" value="1"/>
</dbReference>
<evidence type="ECO:0000256" key="1">
    <source>
        <dbReference type="ARBA" id="ARBA00004651"/>
    </source>
</evidence>
<keyword evidence="3" id="KW-0645">Protease</keyword>
<dbReference type="GO" id="GO:0008233">
    <property type="term" value="F:peptidase activity"/>
    <property type="evidence" value="ECO:0007669"/>
    <property type="project" value="UniProtKB-KW"/>
</dbReference>
<feature type="transmembrane region" description="Helical" evidence="8">
    <location>
        <begin position="131"/>
        <end position="152"/>
    </location>
</feature>
<feature type="transmembrane region" description="Helical" evidence="8">
    <location>
        <begin position="104"/>
        <end position="125"/>
    </location>
</feature>
<keyword evidence="6 8" id="KW-1133">Transmembrane helix</keyword>
<keyword evidence="10" id="KW-1185">Reference proteome</keyword>
<feature type="transmembrane region" description="Helical" evidence="8">
    <location>
        <begin position="20"/>
        <end position="40"/>
    </location>
</feature>
<feature type="transmembrane region" description="Helical" evidence="8">
    <location>
        <begin position="259"/>
        <end position="280"/>
    </location>
</feature>
<evidence type="ECO:0000313" key="10">
    <source>
        <dbReference type="Proteomes" id="UP000244162"/>
    </source>
</evidence>
<evidence type="ECO:0000256" key="2">
    <source>
        <dbReference type="ARBA" id="ARBA00022475"/>
    </source>
</evidence>
<feature type="transmembrane region" description="Helical" evidence="8">
    <location>
        <begin position="226"/>
        <end position="253"/>
    </location>
</feature>
<keyword evidence="2" id="KW-1003">Cell membrane</keyword>
<evidence type="ECO:0000256" key="8">
    <source>
        <dbReference type="SAM" id="Phobius"/>
    </source>
</evidence>
<evidence type="ECO:0000256" key="7">
    <source>
        <dbReference type="ARBA" id="ARBA00023136"/>
    </source>
</evidence>
<name>A0A2T5G076_9SPHN</name>
<comment type="caution">
    <text evidence="9">The sequence shown here is derived from an EMBL/GenBank/DDBJ whole genome shotgun (WGS) entry which is preliminary data.</text>
</comment>